<proteinExistence type="inferred from homology"/>
<feature type="compositionally biased region" description="Basic and acidic residues" evidence="6">
    <location>
        <begin position="161"/>
        <end position="182"/>
    </location>
</feature>
<keyword evidence="4" id="KW-0508">mRNA splicing</keyword>
<feature type="compositionally biased region" description="Basic and acidic residues" evidence="6">
    <location>
        <begin position="189"/>
        <end position="199"/>
    </location>
</feature>
<feature type="compositionally biased region" description="Basic residues" evidence="6">
    <location>
        <begin position="1"/>
        <end position="10"/>
    </location>
</feature>
<keyword evidence="8" id="KW-1185">Reference proteome</keyword>
<evidence type="ECO:0000256" key="5">
    <source>
        <dbReference type="ARBA" id="ARBA00023242"/>
    </source>
</evidence>
<dbReference type="GO" id="GO:0046540">
    <property type="term" value="C:U4/U6 x U5 tri-snRNP complex"/>
    <property type="evidence" value="ECO:0007669"/>
    <property type="project" value="InterPro"/>
</dbReference>
<reference evidence="7" key="1">
    <citation type="submission" date="2020-10" db="EMBL/GenBank/DDBJ databases">
        <authorList>
            <person name="Kikuchi T."/>
        </authorList>
    </citation>
    <scope>NUCLEOTIDE SEQUENCE</scope>
    <source>
        <strain evidence="7">NKZ352</strain>
    </source>
</reference>
<dbReference type="GO" id="GO:0000481">
    <property type="term" value="P:maturation of 5S rRNA"/>
    <property type="evidence" value="ECO:0007669"/>
    <property type="project" value="TreeGrafter"/>
</dbReference>
<evidence type="ECO:0000313" key="8">
    <source>
        <dbReference type="Proteomes" id="UP000835052"/>
    </source>
</evidence>
<feature type="compositionally biased region" description="Basic and acidic residues" evidence="6">
    <location>
        <begin position="451"/>
        <end position="465"/>
    </location>
</feature>
<feature type="region of interest" description="Disordered" evidence="6">
    <location>
        <begin position="1"/>
        <end position="96"/>
    </location>
</feature>
<dbReference type="PANTHER" id="PTHR14152">
    <property type="entry name" value="SQUAMOUS CELL CARCINOMA ANTIGEN RECOGNISED BY CYTOTOXIC T LYMPHOCYTES"/>
    <property type="match status" value="1"/>
</dbReference>
<dbReference type="Pfam" id="PF19252">
    <property type="entry name" value="HIND"/>
    <property type="match status" value="1"/>
</dbReference>
<feature type="compositionally biased region" description="Basic and acidic residues" evidence="6">
    <location>
        <begin position="47"/>
        <end position="58"/>
    </location>
</feature>
<dbReference type="EMBL" id="CAJGYM010000037">
    <property type="protein sequence ID" value="CAD6193623.1"/>
    <property type="molecule type" value="Genomic_DNA"/>
</dbReference>
<feature type="compositionally biased region" description="Polar residues" evidence="6">
    <location>
        <begin position="810"/>
        <end position="819"/>
    </location>
</feature>
<dbReference type="Proteomes" id="UP000835052">
    <property type="component" value="Unassembled WGS sequence"/>
</dbReference>
<dbReference type="GO" id="GO:0045292">
    <property type="term" value="P:mRNA cis splicing, via spliceosome"/>
    <property type="evidence" value="ECO:0007669"/>
    <property type="project" value="TreeGrafter"/>
</dbReference>
<feature type="compositionally biased region" description="Acidic residues" evidence="6">
    <location>
        <begin position="658"/>
        <end position="668"/>
    </location>
</feature>
<dbReference type="Pfam" id="PF03343">
    <property type="entry name" value="SART-1"/>
    <property type="match status" value="1"/>
</dbReference>
<dbReference type="InterPro" id="IPR045347">
    <property type="entry name" value="HIND"/>
</dbReference>
<organism evidence="7 8">
    <name type="scientific">Caenorhabditis auriculariae</name>
    <dbReference type="NCBI Taxonomy" id="2777116"/>
    <lineage>
        <taxon>Eukaryota</taxon>
        <taxon>Metazoa</taxon>
        <taxon>Ecdysozoa</taxon>
        <taxon>Nematoda</taxon>
        <taxon>Chromadorea</taxon>
        <taxon>Rhabditida</taxon>
        <taxon>Rhabditina</taxon>
        <taxon>Rhabditomorpha</taxon>
        <taxon>Rhabditoidea</taxon>
        <taxon>Rhabditidae</taxon>
        <taxon>Peloderinae</taxon>
        <taxon>Caenorhabditis</taxon>
    </lineage>
</organism>
<evidence type="ECO:0008006" key="9">
    <source>
        <dbReference type="Google" id="ProtNLM"/>
    </source>
</evidence>
<evidence type="ECO:0000256" key="3">
    <source>
        <dbReference type="ARBA" id="ARBA00022664"/>
    </source>
</evidence>
<keyword evidence="3" id="KW-0507">mRNA processing</keyword>
<feature type="region of interest" description="Disordered" evidence="6">
    <location>
        <begin position="610"/>
        <end position="669"/>
    </location>
</feature>
<evidence type="ECO:0000256" key="2">
    <source>
        <dbReference type="ARBA" id="ARBA00006076"/>
    </source>
</evidence>
<feature type="compositionally biased region" description="Basic residues" evidence="6">
    <location>
        <begin position="362"/>
        <end position="375"/>
    </location>
</feature>
<dbReference type="InterPro" id="IPR005011">
    <property type="entry name" value="SNU66/SART1"/>
</dbReference>
<gene>
    <name evidence="7" type="ORF">CAUJ_LOCUS9542</name>
</gene>
<protein>
    <recommendedName>
        <fullName evidence="9">U4/U6.U5 tri-snRNP-associated protein 1</fullName>
    </recommendedName>
</protein>
<feature type="region of interest" description="Disordered" evidence="6">
    <location>
        <begin position="699"/>
        <end position="718"/>
    </location>
</feature>
<comment type="similarity">
    <text evidence="2">Belongs to the SNU66/SART1 family.</text>
</comment>
<feature type="compositionally biased region" description="Basic and acidic residues" evidence="6">
    <location>
        <begin position="793"/>
        <end position="809"/>
    </location>
</feature>
<feature type="region of interest" description="Disordered" evidence="6">
    <location>
        <begin position="145"/>
        <end position="212"/>
    </location>
</feature>
<feature type="region of interest" description="Disordered" evidence="6">
    <location>
        <begin position="784"/>
        <end position="819"/>
    </location>
</feature>
<feature type="region of interest" description="Disordered" evidence="6">
    <location>
        <begin position="362"/>
        <end position="483"/>
    </location>
</feature>
<evidence type="ECO:0000313" key="7">
    <source>
        <dbReference type="EMBL" id="CAD6193623.1"/>
    </source>
</evidence>
<dbReference type="PANTHER" id="PTHR14152:SF5">
    <property type="entry name" value="U4_U6.U5 TRI-SNRNP-ASSOCIATED PROTEIN 1"/>
    <property type="match status" value="1"/>
</dbReference>
<feature type="compositionally biased region" description="Basic and acidic residues" evidence="6">
    <location>
        <begin position="610"/>
        <end position="625"/>
    </location>
</feature>
<keyword evidence="5" id="KW-0539">Nucleus</keyword>
<evidence type="ECO:0000256" key="6">
    <source>
        <dbReference type="SAM" id="MobiDB-lite"/>
    </source>
</evidence>
<accession>A0A8S1HBF9</accession>
<sequence>MSSKYARKRKGFDEDTSEEGQRMRERGASRKDRSSSRSVSPPKSKKTNREAEEDRSEPADSMSIEETNKLRASLGLAPLEVDDTPKVRDAEDGTNEQIINEDGFEFRHRKAENLAEKKREQSVKEKLEVSKAKREIYAKVLKEKKLADDSDDEGSASNWVERMRRKEEEEKRKAEERAKTLDAMDEEIEGHAVAEENKNKKAKKPRGPNATAGLIVGHSREAFVEGAEHQILVLEDKGVLDEGDEVLVNPNLIDNERTARNVELRKRKDPYRNFDEDVDKDGNLKSFGVLAKYDEELEGVQREKFRLDDRGGVDMEREQRELAMRKQLEMAGKKLVSLDTPKYQLASEFYTAEEMIAFRKPKKGNKEKMRKRTKILKASDLVPDEPAGERNLGRRRQRDADEDEEMPENGKNKVKSEDEEDGEIKKEPQNDGEDEPQNKSWKKAMHGNGVDLERLRKFKERAARESDEDSDDEMHGGVDLTGVVIDDDAQNELYSVLERTRKVKRLVSASNGDDDVGKKVQEMLNSHGVKMEVDDEDEVEAPLKDGALYIDSTMEYCRNIGEIPTYGLAGNRDDSIDVSEMRKVEDVKQVKEEVEDESEGFKRWKRAQVDRELRKKQKRAEEDRGGWLAAGEPMPGSSSARLDSEDEEELEKAKNMEWSDDDDEEGAPEYENVLGKEADVSKGVGAMLKLAAQKGYLTDPNAKKYTGPNLDHLKNRSKSQIDAGKYDIEDKYMKKLDRLGTTGRGPIQAFPEKKDYNPEITICYVDKKGRDMDAKDAYRELSYKFHGRNPGKKQLEKRSHKREKQERLLHTNSYDTPLGTLSKQLKKQKQLQTPYLVLSGSTDHSSLKKE</sequence>
<evidence type="ECO:0000256" key="1">
    <source>
        <dbReference type="ARBA" id="ARBA00004123"/>
    </source>
</evidence>
<feature type="compositionally biased region" description="Basic and acidic residues" evidence="6">
    <location>
        <begin position="19"/>
        <end position="35"/>
    </location>
</feature>
<comment type="caution">
    <text evidence="7">The sequence shown here is derived from an EMBL/GenBank/DDBJ whole genome shotgun (WGS) entry which is preliminary data.</text>
</comment>
<dbReference type="OrthoDB" id="5583at2759"/>
<dbReference type="AlphaFoldDB" id="A0A8S1HBF9"/>
<comment type="subcellular location">
    <subcellularLocation>
        <location evidence="1">Nucleus</location>
    </subcellularLocation>
</comment>
<name>A0A8S1HBF9_9PELO</name>
<evidence type="ECO:0000256" key="4">
    <source>
        <dbReference type="ARBA" id="ARBA00023187"/>
    </source>
</evidence>